<dbReference type="RefSeq" id="WP_120539305.1">
    <property type="nucleotide sequence ID" value="NZ_RAVZ01000016.1"/>
</dbReference>
<evidence type="ECO:0000256" key="1">
    <source>
        <dbReference type="SAM" id="SignalP"/>
    </source>
</evidence>
<evidence type="ECO:0008006" key="4">
    <source>
        <dbReference type="Google" id="ProtNLM"/>
    </source>
</evidence>
<keyword evidence="1" id="KW-0732">Signal</keyword>
<dbReference type="EMBL" id="RAVZ01000016">
    <property type="protein sequence ID" value="RKG92975.1"/>
    <property type="molecule type" value="Genomic_DNA"/>
</dbReference>
<feature type="signal peptide" evidence="1">
    <location>
        <begin position="1"/>
        <end position="33"/>
    </location>
</feature>
<gene>
    <name evidence="2" type="ORF">D7V88_04270</name>
</gene>
<accession>A0A3A8JC37</accession>
<dbReference type="AlphaFoldDB" id="A0A3A8JC37"/>
<reference evidence="3" key="1">
    <citation type="submission" date="2018-09" db="EMBL/GenBank/DDBJ databases">
        <authorList>
            <person name="Livingstone P.G."/>
            <person name="Whitworth D.E."/>
        </authorList>
    </citation>
    <scope>NUCLEOTIDE SEQUENCE [LARGE SCALE GENOMIC DNA]</scope>
    <source>
        <strain evidence="3">CA054A</strain>
    </source>
</reference>
<comment type="caution">
    <text evidence="2">The sequence shown here is derived from an EMBL/GenBank/DDBJ whole genome shotgun (WGS) entry which is preliminary data.</text>
</comment>
<feature type="chain" id="PRO_5017334727" description="Ig-like domain-containing protein" evidence="1">
    <location>
        <begin position="34"/>
        <end position="206"/>
    </location>
</feature>
<evidence type="ECO:0000313" key="3">
    <source>
        <dbReference type="Proteomes" id="UP000268094"/>
    </source>
</evidence>
<sequence length="206" mass="20971">MKKHLKRRPSFRARLLLSAVAGFAMGGFLEASAAPTDSPVTPPAPPRTPGPTVVVCLEGNPVGGNTQTTYTPGLTRTPRPVTVATTGHFDCTLLLGGPVGSPTLAATGPAPGGACGLPLDPGPTQTTLTWGPNETSTLKMSAQKVEVQGPRTVQTFTGVVSAGRFSGANVVRTVTYVTADLEAGCASPTGLTSTRGAATLLFVKLF</sequence>
<dbReference type="Proteomes" id="UP000268094">
    <property type="component" value="Unassembled WGS sequence"/>
</dbReference>
<proteinExistence type="predicted"/>
<keyword evidence="3" id="KW-1185">Reference proteome</keyword>
<name>A0A3A8JC37_9BACT</name>
<organism evidence="2 3">
    <name type="scientific">Corallococcus terminator</name>
    <dbReference type="NCBI Taxonomy" id="2316733"/>
    <lineage>
        <taxon>Bacteria</taxon>
        <taxon>Pseudomonadati</taxon>
        <taxon>Myxococcota</taxon>
        <taxon>Myxococcia</taxon>
        <taxon>Myxococcales</taxon>
        <taxon>Cystobacterineae</taxon>
        <taxon>Myxococcaceae</taxon>
        <taxon>Corallococcus</taxon>
    </lineage>
</organism>
<dbReference type="OrthoDB" id="3683809at2"/>
<evidence type="ECO:0000313" key="2">
    <source>
        <dbReference type="EMBL" id="RKG92975.1"/>
    </source>
</evidence>
<protein>
    <recommendedName>
        <fullName evidence="4">Ig-like domain-containing protein</fullName>
    </recommendedName>
</protein>